<gene>
    <name evidence="2" type="ORF">FEJ81_12660</name>
</gene>
<dbReference type="RefSeq" id="WP_138245631.1">
    <property type="nucleotide sequence ID" value="NZ_CP040330.1"/>
</dbReference>
<name>A0A4P8WJ96_9EURY</name>
<dbReference type="GeneID" id="40266139"/>
<evidence type="ECO:0000313" key="2">
    <source>
        <dbReference type="EMBL" id="QCS43162.1"/>
    </source>
</evidence>
<evidence type="ECO:0000256" key="1">
    <source>
        <dbReference type="SAM" id="MobiDB-lite"/>
    </source>
</evidence>
<protein>
    <submittedName>
        <fullName evidence="2">Uncharacterized protein</fullName>
    </submittedName>
</protein>
<sequence>MTDRSNREPIVSEGPYAIVDATDSDPADYWLVSSRGDETADADEHRYQVPVDETAIDNLATTVSRLRGLKTDAEESSESVELTCHDCGKTWTYTGSDEHASCPNCETEVPVEGIGP</sequence>
<feature type="region of interest" description="Disordered" evidence="1">
    <location>
        <begin position="97"/>
        <end position="116"/>
    </location>
</feature>
<dbReference type="Proteomes" id="UP000302218">
    <property type="component" value="Chromosome"/>
</dbReference>
<organism evidence="2 3">
    <name type="scientific">Natrinema versiforme</name>
    <dbReference type="NCBI Taxonomy" id="88724"/>
    <lineage>
        <taxon>Archaea</taxon>
        <taxon>Methanobacteriati</taxon>
        <taxon>Methanobacteriota</taxon>
        <taxon>Stenosarchaea group</taxon>
        <taxon>Halobacteria</taxon>
        <taxon>Halobacteriales</taxon>
        <taxon>Natrialbaceae</taxon>
        <taxon>Natrinema</taxon>
    </lineage>
</organism>
<reference evidence="3" key="1">
    <citation type="submission" date="2019-05" db="EMBL/GenBank/DDBJ databases">
        <title>Genome sequence and methylation pattern of the halophilic Archaeon Natrinema versiforme BOL5-4.</title>
        <authorList>
            <person name="DasSarma P."/>
            <person name="Anton B.P."/>
            <person name="DasSarma S.L."/>
            <person name="Martinez F.L."/>
            <person name="Guzman D."/>
            <person name="Roberts R.J."/>
            <person name="DasSarma S."/>
        </authorList>
    </citation>
    <scope>NUCLEOTIDE SEQUENCE [LARGE SCALE GENOMIC DNA]</scope>
    <source>
        <strain evidence="3">BOL5-4</strain>
    </source>
</reference>
<dbReference type="AlphaFoldDB" id="A0A4P8WJ96"/>
<dbReference type="OrthoDB" id="174464at2157"/>
<proteinExistence type="predicted"/>
<dbReference type="KEGG" id="nvr:FEJ81_12660"/>
<dbReference type="EMBL" id="CP040330">
    <property type="protein sequence ID" value="QCS43162.1"/>
    <property type="molecule type" value="Genomic_DNA"/>
</dbReference>
<accession>A0A4P8WJ96</accession>
<evidence type="ECO:0000313" key="3">
    <source>
        <dbReference type="Proteomes" id="UP000302218"/>
    </source>
</evidence>